<evidence type="ECO:0000313" key="2">
    <source>
        <dbReference type="Proteomes" id="UP000829398"/>
    </source>
</evidence>
<protein>
    <submittedName>
        <fullName evidence="1">Uncharacterized protein</fullName>
    </submittedName>
</protein>
<proteinExistence type="predicted"/>
<comment type="caution">
    <text evidence="1">The sequence shown here is derived from an EMBL/GenBank/DDBJ whole genome shotgun (WGS) entry which is preliminary data.</text>
</comment>
<accession>A0ACB8J908</accession>
<reference evidence="2" key="1">
    <citation type="journal article" date="2023" name="Hortic. Res.">
        <title>A chromosome-level phased genome enabling allele-level studies in sweet orange: a case study on citrus Huanglongbing tolerance.</title>
        <authorList>
            <person name="Wu B."/>
            <person name="Yu Q."/>
            <person name="Deng Z."/>
            <person name="Duan Y."/>
            <person name="Luo F."/>
            <person name="Gmitter F. Jr."/>
        </authorList>
    </citation>
    <scope>NUCLEOTIDE SEQUENCE [LARGE SCALE GENOMIC DNA]</scope>
    <source>
        <strain evidence="2">cv. Valencia</strain>
    </source>
</reference>
<dbReference type="Proteomes" id="UP000829398">
    <property type="component" value="Chromosome 7"/>
</dbReference>
<gene>
    <name evidence="1" type="ORF">KPL71_020455</name>
</gene>
<keyword evidence="2" id="KW-1185">Reference proteome</keyword>
<sequence length="1260" mass="142555">MAAATVFRLLEQLIPIAVEEAREEVRPVVGVHKEVKKLESNFRAIQAVLADAEQRQVREETVRIWLDQLKDASYDVEDVLDEWITARPQLQIEGVLDDHESALTLVSQKVCSFLPAACFCFNVRAGLHRGIAIKIKELNERLDDIARQRDMFGFNVIRSHGPSERMKATPLVDISQVYGRDDEKNTLISKLLSESSEKIRGLHIISIVGMGGIGKTTLAQLAYHSDEMKRHFDTRLWVCVSVTFDEFTIAKSIVHALEGSVDNFVEFQSLMLHVSKCIVGKKFFLVLDDVWTEDYYKWEPLFHCLKNGLHGSKILITTRNVTVARVMKSTDIIMVREFTEEVSWSLFCHIAFFGRSPSECEHLEEIGRDIVRKCNGLPLAIKTVGSLLRFKKTIYEWQMIFESELWHLEEVEIGLFAPLLLSYNDLPSTVKSCFLYCAIFPKDFQINKDKLIKLWMAQGYLGKRESEEEMEIIGEEYFDLLAMQSLFQDFEKDDNGKILTCKMHDIVHDFAQYLAKNESLTMEANDGLQATNISYGYKLRHLMLALNKGVSFPVSICGAKRVRSLLIQYGVTNCSSISEVLPKIFNELTSLRALDLSGQFWWEKVIITIPEGIERLMLLRYLNLSSLKMKELPEKLCELSNLQTLELSWCTNLRKLPEAMEKLIRLRHLVNVETSLSYIPRGIERLTSLRTLSEFVVSGDGKACTLASLKNLNHLQGSLSVKNLGSVTDFSVVKEANLQNKRKIIRLYLNFENDAEELRMNKDDETRVFTDERVLEALQPPPKLEFLEIRGYKGNASYLDRIMSLSVLRTLNLHSCTNLDHLPPLGKLSSLESLSISSMRSVRVGNELLGIRSIDASSSSSDIVFPKLKSLKFVNMEEWEDWDCGTIMPCLRFLSLVHCPKLKALPGHILQTDALEELTINWCTVLEERYNETGEDWDKISRIPSIIINFEFVNRAPTTLGRNLNPSAKPAYASVINLATVLNPAATLWLSKSFVDTVSGSTAVQSRKSVSLLLGEPAIYFSTAKIQSLAEPFKLSHVAIGKPLRGDHAITAVNRQYDVSRPLLLRPWIGEGDDCFWQDVIFECAPLYCALWPVLFQGQSSGLAPQTLFSEEIWPLRLGGNEDIPFHSDEEFSSNKNLVADEYFAFEPEDSGGRDLDSNFSVADPIPLASSRKGFKLGSGRNAVMGDLRSVSVTVVEVFPKILVVWLEIEVSIGGFVGFDSGDQFVDRRWCHVPTSRLHDIAPFHPTMASLQDEGAQRAR</sequence>
<organism evidence="1 2">
    <name type="scientific">Citrus sinensis</name>
    <name type="common">Sweet orange</name>
    <name type="synonym">Citrus aurantium var. sinensis</name>
    <dbReference type="NCBI Taxonomy" id="2711"/>
    <lineage>
        <taxon>Eukaryota</taxon>
        <taxon>Viridiplantae</taxon>
        <taxon>Streptophyta</taxon>
        <taxon>Embryophyta</taxon>
        <taxon>Tracheophyta</taxon>
        <taxon>Spermatophyta</taxon>
        <taxon>Magnoliopsida</taxon>
        <taxon>eudicotyledons</taxon>
        <taxon>Gunneridae</taxon>
        <taxon>Pentapetalae</taxon>
        <taxon>rosids</taxon>
        <taxon>malvids</taxon>
        <taxon>Sapindales</taxon>
        <taxon>Rutaceae</taxon>
        <taxon>Aurantioideae</taxon>
        <taxon>Citrus</taxon>
    </lineage>
</organism>
<dbReference type="EMBL" id="CM039176">
    <property type="protein sequence ID" value="KAH9713762.1"/>
    <property type="molecule type" value="Genomic_DNA"/>
</dbReference>
<name>A0ACB8J908_CITSI</name>
<evidence type="ECO:0000313" key="1">
    <source>
        <dbReference type="EMBL" id="KAH9713762.1"/>
    </source>
</evidence>